<dbReference type="InterPro" id="IPR019384">
    <property type="entry name" value="FHIP"/>
</dbReference>
<keyword evidence="3" id="KW-1185">Reference proteome</keyword>
<evidence type="ECO:0008006" key="4">
    <source>
        <dbReference type="Google" id="ProtNLM"/>
    </source>
</evidence>
<comment type="caution">
    <text evidence="2">The sequence shown here is derived from an EMBL/GenBank/DDBJ whole genome shotgun (WGS) entry which is preliminary data.</text>
</comment>
<evidence type="ECO:0000256" key="1">
    <source>
        <dbReference type="SAM" id="MobiDB-lite"/>
    </source>
</evidence>
<evidence type="ECO:0000313" key="2">
    <source>
        <dbReference type="EMBL" id="KAJ8298136.1"/>
    </source>
</evidence>
<feature type="region of interest" description="Disordered" evidence="1">
    <location>
        <begin position="492"/>
        <end position="513"/>
    </location>
</feature>
<dbReference type="Pfam" id="PF10257">
    <property type="entry name" value="RAI16-like"/>
    <property type="match status" value="1"/>
</dbReference>
<evidence type="ECO:0000313" key="3">
    <source>
        <dbReference type="Proteomes" id="UP001217089"/>
    </source>
</evidence>
<feature type="compositionally biased region" description="Polar residues" evidence="1">
    <location>
        <begin position="492"/>
        <end position="506"/>
    </location>
</feature>
<gene>
    <name evidence="2" type="ORF">KUTeg_024667</name>
</gene>
<accession>A0ABQ9E344</accession>
<organism evidence="2 3">
    <name type="scientific">Tegillarca granosa</name>
    <name type="common">Malaysian cockle</name>
    <name type="synonym">Anadara granosa</name>
    <dbReference type="NCBI Taxonomy" id="220873"/>
    <lineage>
        <taxon>Eukaryota</taxon>
        <taxon>Metazoa</taxon>
        <taxon>Spiralia</taxon>
        <taxon>Lophotrochozoa</taxon>
        <taxon>Mollusca</taxon>
        <taxon>Bivalvia</taxon>
        <taxon>Autobranchia</taxon>
        <taxon>Pteriomorphia</taxon>
        <taxon>Arcoida</taxon>
        <taxon>Arcoidea</taxon>
        <taxon>Arcidae</taxon>
        <taxon>Tegillarca</taxon>
    </lineage>
</organism>
<dbReference type="PANTHER" id="PTHR21705">
    <property type="entry name" value="RAI16 PROTEIN-RELATED"/>
    <property type="match status" value="1"/>
</dbReference>
<proteinExistence type="predicted"/>
<sequence>MQTRKNLHDNKNDTLTGFKMSWFKRGKNDMKTSGSDDQLDTRSRASTDPETCLEVFLNHWRQASLVINVKEGQVKGQSTTDDIETVTQNFEQMITLLAGEEGLNESGQGMPGPIMHYVLEHNIFEKYCNWCNSHPDFAEKLKAEQLRMFEQLISQSSQLLLIHKPVIKPLLRLLTSCSEQSKPGPIEKNLVLLLHQICACSAQETVILETFFNADADHGKAKFLIFSLLIPYIHREGTVGQQARDALLLIMTLSSKHPHIGQFIAENSDFCPVLATGLSALYSSLPRKLVVATDDWHQITQTDITETAELQMFLNSLEFCNAVIQIAHPAVQEQLIDYIYHGFLVPVLGPALHQDVLGLPLPLLDSPMFANSRDEVIAATAYLELFLRRISEPALIKSFLQFILTEQNDEIIILDSLITRIQSSSKLLCVVSLSLFKTLVELNCEDVMFQLVFRYLIPCTHVMVSQRRSVKDLDLYSKSAEKFLSLRPNCCQPSQNEGTKSESPVSQVADRSRAQTMLEQPRTAFPPGTFGSKLEHYETNYNDYLAEAKIMLQTSAEACRCWSFKFDGDHPPSNVFCDSF</sequence>
<dbReference type="Proteomes" id="UP001217089">
    <property type="component" value="Unassembled WGS sequence"/>
</dbReference>
<reference evidence="2 3" key="1">
    <citation type="submission" date="2022-12" db="EMBL/GenBank/DDBJ databases">
        <title>Chromosome-level genome of Tegillarca granosa.</title>
        <authorList>
            <person name="Kim J."/>
        </authorList>
    </citation>
    <scope>NUCLEOTIDE SEQUENCE [LARGE SCALE GENOMIC DNA]</scope>
    <source>
        <strain evidence="2">Teg-2019</strain>
        <tissue evidence="2">Adductor muscle</tissue>
    </source>
</reference>
<dbReference type="PANTHER" id="PTHR21705:SF11">
    <property type="entry name" value="FHIP FAMILY PROTEIN CG3558"/>
    <property type="match status" value="1"/>
</dbReference>
<name>A0ABQ9E344_TEGGR</name>
<protein>
    <recommendedName>
        <fullName evidence="4">FTS and Hook-interacting protein</fullName>
    </recommendedName>
</protein>
<dbReference type="EMBL" id="JARBDR010000923">
    <property type="protein sequence ID" value="KAJ8298136.1"/>
    <property type="molecule type" value="Genomic_DNA"/>
</dbReference>
<feature type="region of interest" description="Disordered" evidence="1">
    <location>
        <begin position="26"/>
        <end position="45"/>
    </location>
</feature>